<dbReference type="Proteomes" id="UP001589610">
    <property type="component" value="Unassembled WGS sequence"/>
</dbReference>
<dbReference type="RefSeq" id="WP_386164060.1">
    <property type="nucleotide sequence ID" value="NZ_JBHMBS010000064.1"/>
</dbReference>
<dbReference type="EMBL" id="JBHMBS010000064">
    <property type="protein sequence ID" value="MFB9682416.1"/>
    <property type="molecule type" value="Genomic_DNA"/>
</dbReference>
<organism evidence="2 3">
    <name type="scientific">Streptosporangium vulgare</name>
    <dbReference type="NCBI Taxonomy" id="46190"/>
    <lineage>
        <taxon>Bacteria</taxon>
        <taxon>Bacillati</taxon>
        <taxon>Actinomycetota</taxon>
        <taxon>Actinomycetes</taxon>
        <taxon>Streptosporangiales</taxon>
        <taxon>Streptosporangiaceae</taxon>
        <taxon>Streptosporangium</taxon>
    </lineage>
</organism>
<comment type="caution">
    <text evidence="2">The sequence shown here is derived from an EMBL/GenBank/DDBJ whole genome shotgun (WGS) entry which is preliminary data.</text>
</comment>
<evidence type="ECO:0008006" key="4">
    <source>
        <dbReference type="Google" id="ProtNLM"/>
    </source>
</evidence>
<gene>
    <name evidence="1" type="ORF">ACFFRH_43720</name>
    <name evidence="2" type="ORF">ACFFRH_43735</name>
</gene>
<evidence type="ECO:0000313" key="2">
    <source>
        <dbReference type="EMBL" id="MFB9682419.1"/>
    </source>
</evidence>
<protein>
    <recommendedName>
        <fullName evidence="4">Transposase Helix-turn-helix domain-containing protein</fullName>
    </recommendedName>
</protein>
<name>A0ABV5TTS5_9ACTN</name>
<reference evidence="2 3" key="1">
    <citation type="submission" date="2024-09" db="EMBL/GenBank/DDBJ databases">
        <authorList>
            <person name="Sun Q."/>
            <person name="Mori K."/>
        </authorList>
    </citation>
    <scope>NUCLEOTIDE SEQUENCE [LARGE SCALE GENOMIC DNA]</scope>
    <source>
        <strain evidence="2 3">JCM 3028</strain>
    </source>
</reference>
<evidence type="ECO:0000313" key="1">
    <source>
        <dbReference type="EMBL" id="MFB9682416.1"/>
    </source>
</evidence>
<proteinExistence type="predicted"/>
<evidence type="ECO:0000313" key="3">
    <source>
        <dbReference type="Proteomes" id="UP001589610"/>
    </source>
</evidence>
<sequence length="312" mass="34709">MSKARFAELPIHVHPTHSSWNYTIRPALVAADRPPVIGTGRAQIRAAALRALADSRLTGMTEAQLDDLARRLASAQAAQAEQRTFHQRGGERRRARGAGSHSLLSAADRVLITVVYLRQICSQKVLSDMLEVSDFTIGYWIAETRKLLTEHQVIVSATTMRFTTAAQLRSFLDNDDVPAQRPRISETLSHPALTAMSREELRQMIERLTPLQAARLERLRYQRRGGERLPGARGGIFQQKITGAERILAAILYQRKVCTRQALSELFNVSPRTIGNTLIETRPLLEHDGYNPAPASIRHRTAAALLASISPC</sequence>
<keyword evidence="3" id="KW-1185">Reference proteome</keyword>
<accession>A0ABV5TTS5</accession>
<dbReference type="EMBL" id="JBHMBS010000064">
    <property type="protein sequence ID" value="MFB9682419.1"/>
    <property type="molecule type" value="Genomic_DNA"/>
</dbReference>